<dbReference type="Gene3D" id="1.25.40.20">
    <property type="entry name" value="Ankyrin repeat-containing domain"/>
    <property type="match status" value="1"/>
</dbReference>
<dbReference type="eggNOG" id="KOG4177">
    <property type="taxonomic scope" value="Eukaryota"/>
</dbReference>
<keyword evidence="5" id="KW-1133">Transmembrane helix</keyword>
<evidence type="ECO:0000313" key="6">
    <source>
        <dbReference type="EMBL" id="EKX52978.1"/>
    </source>
</evidence>
<organism evidence="6">
    <name type="scientific">Guillardia theta (strain CCMP2712)</name>
    <name type="common">Cryptophyte</name>
    <dbReference type="NCBI Taxonomy" id="905079"/>
    <lineage>
        <taxon>Eukaryota</taxon>
        <taxon>Cryptophyceae</taxon>
        <taxon>Pyrenomonadales</taxon>
        <taxon>Geminigeraceae</taxon>
        <taxon>Guillardia</taxon>
    </lineage>
</organism>
<name>L1JY08_GUITC</name>
<dbReference type="EnsemblProtists" id="EKX52978">
    <property type="protein sequence ID" value="EKX52978"/>
    <property type="gene ID" value="GUITHDRAFT_101429"/>
</dbReference>
<dbReference type="InterPro" id="IPR036770">
    <property type="entry name" value="Ankyrin_rpt-contain_sf"/>
</dbReference>
<evidence type="ECO:0000313" key="8">
    <source>
        <dbReference type="Proteomes" id="UP000011087"/>
    </source>
</evidence>
<dbReference type="PROSITE" id="PS50297">
    <property type="entry name" value="ANK_REP_REGION"/>
    <property type="match status" value="1"/>
</dbReference>
<feature type="repeat" description="ANK" evidence="3">
    <location>
        <begin position="129"/>
        <end position="161"/>
    </location>
</feature>
<keyword evidence="5" id="KW-0812">Transmembrane</keyword>
<sequence length="892" mass="101382">MSSCAKVNMALKRFGRPGDTREDVISRCGCEPPYCATCPLRGKIHLTTRTMLLYKDLTGRRINVTTAMRSGINETAFPGLSLLAYHCDQARGHQAQLDYLLCRYVEDGHQDFIAKLIQLGANVHQRDANEMTLLHEAACQGHTEVVELLLDLNLDCYAVDEYKRTPLHWAAFFGHLAVIIAMFKHPNGIKPSEHVKMIYKEDDERDSAFSLAIIAGRPACYSFFSRVKDKGFDEAERLAQDDLEYLKTCPREMEQLMKLHEAIQQENLKEELEDQKEEEERSDRGIPNLNFNKTQRCVVGVGNHTIVNELPWGPGTDNPTPWVCWFCESEFGRCAEAIEHELQCCHDYGFMYDPERGWLKNESDQIVKLGIKGLDSRILANDRETMDIEDMAEGIYNNFILKEKSKRSEQTLPPHWSKALRNFHSRAQTEPQKLAEEMKKMFLCSSGLLRPFDFNQTEYPVGIATKTRYEQLPPYLRDKEKYAQFMVGEDVKPPQLESHAEEGMRLLSDLSPKEKAALGIEQSGATSQTSSLLRRKKINAMNKDDLIDALDRYGFGDYSVKNTIALKQLLIDVETELGLILPPPDWNQKKRRLMQIDQRFLRKKMAMAVETVEETPAAVDKNVKKNEEGEDQDMLDEVDKTCWMMDDEDNDAGDTSDGMKQLMKAMGLQSLWGCTALALVVVSFVSGCFLLLTFTSILWLPVLLFTAASQLLVLTSKVLFRIGDRGILNLARKTSAAVSGFFSAAEETLFEQTIAMERHQYTDVMRDPGFLRAIFDTMPGVDSESALARMEALSKWRHSHEDLSVLEGANAPDRQREGVGDLEFSLSNSTKSSIKKLSSLGLFEQIPVIDTNCEEGVRWLVDHPNGRAIKVYRKSLNRYLDAFTHVAFDFWN</sequence>
<keyword evidence="2 3" id="KW-0040">ANK repeat</keyword>
<evidence type="ECO:0000313" key="7">
    <source>
        <dbReference type="EnsemblProtists" id="EKX52978"/>
    </source>
</evidence>
<dbReference type="Proteomes" id="UP000011087">
    <property type="component" value="Unassembled WGS sequence"/>
</dbReference>
<dbReference type="RefSeq" id="XP_005839958.1">
    <property type="nucleotide sequence ID" value="XM_005839901.1"/>
</dbReference>
<evidence type="ECO:0000256" key="2">
    <source>
        <dbReference type="ARBA" id="ARBA00023043"/>
    </source>
</evidence>
<dbReference type="SMART" id="SM00248">
    <property type="entry name" value="ANK"/>
    <property type="match status" value="3"/>
</dbReference>
<dbReference type="EMBL" id="JH992971">
    <property type="protein sequence ID" value="EKX52978.1"/>
    <property type="molecule type" value="Genomic_DNA"/>
</dbReference>
<dbReference type="STRING" id="905079.L1JY08"/>
<dbReference type="SUPFAM" id="SSF48403">
    <property type="entry name" value="Ankyrin repeat"/>
    <property type="match status" value="1"/>
</dbReference>
<dbReference type="PANTHER" id="PTHR24171">
    <property type="entry name" value="ANKYRIN REPEAT DOMAIN-CONTAINING PROTEIN 39-RELATED"/>
    <property type="match status" value="1"/>
</dbReference>
<evidence type="ECO:0000256" key="3">
    <source>
        <dbReference type="PROSITE-ProRule" id="PRU00023"/>
    </source>
</evidence>
<accession>L1JY08</accession>
<keyword evidence="8" id="KW-1185">Reference proteome</keyword>
<evidence type="ECO:0000256" key="4">
    <source>
        <dbReference type="SAM" id="Coils"/>
    </source>
</evidence>
<dbReference type="PaxDb" id="55529-EKX52978"/>
<protein>
    <submittedName>
        <fullName evidence="6 7">Uncharacterized protein</fullName>
    </submittedName>
</protein>
<evidence type="ECO:0000256" key="5">
    <source>
        <dbReference type="SAM" id="Phobius"/>
    </source>
</evidence>
<keyword evidence="1" id="KW-0677">Repeat</keyword>
<dbReference type="GeneID" id="17309806"/>
<feature type="transmembrane region" description="Helical" evidence="5">
    <location>
        <begin position="698"/>
        <end position="720"/>
    </location>
</feature>
<gene>
    <name evidence="6" type="ORF">GUITHDRAFT_101429</name>
</gene>
<dbReference type="HOGENOM" id="CLU_324031_0_0_1"/>
<dbReference type="AlphaFoldDB" id="L1JY08"/>
<dbReference type="KEGG" id="gtt:GUITHDRAFT_101429"/>
<dbReference type="Pfam" id="PF12796">
    <property type="entry name" value="Ank_2"/>
    <property type="match status" value="1"/>
</dbReference>
<feature type="transmembrane region" description="Helical" evidence="5">
    <location>
        <begin position="670"/>
        <end position="692"/>
    </location>
</feature>
<dbReference type="PROSITE" id="PS50088">
    <property type="entry name" value="ANK_REPEAT"/>
    <property type="match status" value="1"/>
</dbReference>
<reference evidence="7" key="3">
    <citation type="submission" date="2015-06" db="UniProtKB">
        <authorList>
            <consortium name="EnsemblProtists"/>
        </authorList>
    </citation>
    <scope>IDENTIFICATION</scope>
</reference>
<evidence type="ECO:0000256" key="1">
    <source>
        <dbReference type="ARBA" id="ARBA00022737"/>
    </source>
</evidence>
<dbReference type="InterPro" id="IPR002110">
    <property type="entry name" value="Ankyrin_rpt"/>
</dbReference>
<proteinExistence type="predicted"/>
<keyword evidence="4" id="KW-0175">Coiled coil</keyword>
<feature type="coiled-coil region" evidence="4">
    <location>
        <begin position="253"/>
        <end position="285"/>
    </location>
</feature>
<reference evidence="6 8" key="1">
    <citation type="journal article" date="2012" name="Nature">
        <title>Algal genomes reveal evolutionary mosaicism and the fate of nucleomorphs.</title>
        <authorList>
            <consortium name="DOE Joint Genome Institute"/>
            <person name="Curtis B.A."/>
            <person name="Tanifuji G."/>
            <person name="Burki F."/>
            <person name="Gruber A."/>
            <person name="Irimia M."/>
            <person name="Maruyama S."/>
            <person name="Arias M.C."/>
            <person name="Ball S.G."/>
            <person name="Gile G.H."/>
            <person name="Hirakawa Y."/>
            <person name="Hopkins J.F."/>
            <person name="Kuo A."/>
            <person name="Rensing S.A."/>
            <person name="Schmutz J."/>
            <person name="Symeonidi A."/>
            <person name="Elias M."/>
            <person name="Eveleigh R.J."/>
            <person name="Herman E.K."/>
            <person name="Klute M.J."/>
            <person name="Nakayama T."/>
            <person name="Obornik M."/>
            <person name="Reyes-Prieto A."/>
            <person name="Armbrust E.V."/>
            <person name="Aves S.J."/>
            <person name="Beiko R.G."/>
            <person name="Coutinho P."/>
            <person name="Dacks J.B."/>
            <person name="Durnford D.G."/>
            <person name="Fast N.M."/>
            <person name="Green B.R."/>
            <person name="Grisdale C.J."/>
            <person name="Hempel F."/>
            <person name="Henrissat B."/>
            <person name="Hoppner M.P."/>
            <person name="Ishida K."/>
            <person name="Kim E."/>
            <person name="Koreny L."/>
            <person name="Kroth P.G."/>
            <person name="Liu Y."/>
            <person name="Malik S.B."/>
            <person name="Maier U.G."/>
            <person name="McRose D."/>
            <person name="Mock T."/>
            <person name="Neilson J.A."/>
            <person name="Onodera N.T."/>
            <person name="Poole A.M."/>
            <person name="Pritham E.J."/>
            <person name="Richards T.A."/>
            <person name="Rocap G."/>
            <person name="Roy S.W."/>
            <person name="Sarai C."/>
            <person name="Schaack S."/>
            <person name="Shirato S."/>
            <person name="Slamovits C.H."/>
            <person name="Spencer D.F."/>
            <person name="Suzuki S."/>
            <person name="Worden A.Z."/>
            <person name="Zauner S."/>
            <person name="Barry K."/>
            <person name="Bell C."/>
            <person name="Bharti A.K."/>
            <person name="Crow J.A."/>
            <person name="Grimwood J."/>
            <person name="Kramer R."/>
            <person name="Lindquist E."/>
            <person name="Lucas S."/>
            <person name="Salamov A."/>
            <person name="McFadden G.I."/>
            <person name="Lane C.E."/>
            <person name="Keeling P.J."/>
            <person name="Gray M.W."/>
            <person name="Grigoriev I.V."/>
            <person name="Archibald J.M."/>
        </authorList>
    </citation>
    <scope>NUCLEOTIDE SEQUENCE</scope>
    <source>
        <strain evidence="6 8">CCMP2712</strain>
    </source>
</reference>
<reference evidence="8" key="2">
    <citation type="submission" date="2012-11" db="EMBL/GenBank/DDBJ databases">
        <authorList>
            <person name="Kuo A."/>
            <person name="Curtis B.A."/>
            <person name="Tanifuji G."/>
            <person name="Burki F."/>
            <person name="Gruber A."/>
            <person name="Irimia M."/>
            <person name="Maruyama S."/>
            <person name="Arias M.C."/>
            <person name="Ball S.G."/>
            <person name="Gile G.H."/>
            <person name="Hirakawa Y."/>
            <person name="Hopkins J.F."/>
            <person name="Rensing S.A."/>
            <person name="Schmutz J."/>
            <person name="Symeonidi A."/>
            <person name="Elias M."/>
            <person name="Eveleigh R.J."/>
            <person name="Herman E.K."/>
            <person name="Klute M.J."/>
            <person name="Nakayama T."/>
            <person name="Obornik M."/>
            <person name="Reyes-Prieto A."/>
            <person name="Armbrust E.V."/>
            <person name="Aves S.J."/>
            <person name="Beiko R.G."/>
            <person name="Coutinho P."/>
            <person name="Dacks J.B."/>
            <person name="Durnford D.G."/>
            <person name="Fast N.M."/>
            <person name="Green B.R."/>
            <person name="Grisdale C."/>
            <person name="Hempe F."/>
            <person name="Henrissat B."/>
            <person name="Hoppner M.P."/>
            <person name="Ishida K.-I."/>
            <person name="Kim E."/>
            <person name="Koreny L."/>
            <person name="Kroth P.G."/>
            <person name="Liu Y."/>
            <person name="Malik S.-B."/>
            <person name="Maier U.G."/>
            <person name="McRose D."/>
            <person name="Mock T."/>
            <person name="Neilson J.A."/>
            <person name="Onodera N.T."/>
            <person name="Poole A.M."/>
            <person name="Pritham E.J."/>
            <person name="Richards T.A."/>
            <person name="Rocap G."/>
            <person name="Roy S.W."/>
            <person name="Sarai C."/>
            <person name="Schaack S."/>
            <person name="Shirato S."/>
            <person name="Slamovits C.H."/>
            <person name="Spencer D.F."/>
            <person name="Suzuki S."/>
            <person name="Worden A.Z."/>
            <person name="Zauner S."/>
            <person name="Barry K."/>
            <person name="Bell C."/>
            <person name="Bharti A.K."/>
            <person name="Crow J.A."/>
            <person name="Grimwood J."/>
            <person name="Kramer R."/>
            <person name="Lindquist E."/>
            <person name="Lucas S."/>
            <person name="Salamov A."/>
            <person name="McFadden G.I."/>
            <person name="Lane C.E."/>
            <person name="Keeling P.J."/>
            <person name="Gray M.W."/>
            <person name="Grigoriev I.V."/>
            <person name="Archibald J.M."/>
        </authorList>
    </citation>
    <scope>NUCLEOTIDE SEQUENCE</scope>
    <source>
        <strain evidence="8">CCMP2712</strain>
    </source>
</reference>
<keyword evidence="5" id="KW-0472">Membrane</keyword>